<gene>
    <name evidence="9" type="ORF">GCM10025791_11690</name>
</gene>
<organism evidence="9 10">
    <name type="scientific">Halioxenophilus aromaticivorans</name>
    <dbReference type="NCBI Taxonomy" id="1306992"/>
    <lineage>
        <taxon>Bacteria</taxon>
        <taxon>Pseudomonadati</taxon>
        <taxon>Pseudomonadota</taxon>
        <taxon>Gammaproteobacteria</taxon>
        <taxon>Alteromonadales</taxon>
        <taxon>Alteromonadaceae</taxon>
        <taxon>Halioxenophilus</taxon>
    </lineage>
</organism>
<keyword evidence="3" id="KW-0805">Transcription regulation</keyword>
<dbReference type="InterPro" id="IPR001789">
    <property type="entry name" value="Sig_transdc_resp-reg_receiver"/>
</dbReference>
<sequence length="395" mass="44141">MAIGKRKLLLIDDDRLVRESICAYLEDSGFEVIQCDEGPKGLQLFQSEQPDLVLSDLRMPGMDGLNVLKEIHKLDEEAAVIVISGAGVMGDVVEALRLGASDFLIKPVVDMEVLVHSITKTLERQDLLLENRRYREKLEIANRELRDNLRVLERDQRAGRLVQERLLPISPFARAGYTASHKIIPSLYLSGDFIDYAYLGNRYLAFYLTDVAGHGASSAFVTVWLKHLVTRMVRDNNFFTDASTFKEGTNWLLKEINGGLKGGRFENHLTAFMGVIDTETHEMRYSVAGHLPLPIMKIRAGARYLDGKGKPVGLFDKTDWPVYSCQFEPGDSLMVLSDGVFEVMGDLSVIEKESKILELISSSSGTLESFINLLGVQEGRDLPDDISVLTITRGQ</sequence>
<dbReference type="GO" id="GO:0005829">
    <property type="term" value="C:cytosol"/>
    <property type="evidence" value="ECO:0007669"/>
    <property type="project" value="TreeGrafter"/>
</dbReference>
<dbReference type="PANTHER" id="PTHR48111:SF1">
    <property type="entry name" value="TWO-COMPONENT RESPONSE REGULATOR ORR33"/>
    <property type="match status" value="1"/>
</dbReference>
<keyword evidence="2" id="KW-0902">Two-component regulatory system</keyword>
<proteinExistence type="predicted"/>
<dbReference type="SUPFAM" id="SSF52172">
    <property type="entry name" value="CheY-like"/>
    <property type="match status" value="1"/>
</dbReference>
<dbReference type="CDD" id="cd17555">
    <property type="entry name" value="REC_RssB-like"/>
    <property type="match status" value="1"/>
</dbReference>
<dbReference type="PROSITE" id="PS50110">
    <property type="entry name" value="RESPONSE_REGULATORY"/>
    <property type="match status" value="1"/>
</dbReference>
<keyword evidence="7" id="KW-0175">Coiled coil</keyword>
<accession>A0AAV3TZD8</accession>
<dbReference type="Pfam" id="PF07228">
    <property type="entry name" value="SpoIIE"/>
    <property type="match status" value="1"/>
</dbReference>
<dbReference type="InterPro" id="IPR011006">
    <property type="entry name" value="CheY-like_superfamily"/>
</dbReference>
<dbReference type="Gene3D" id="3.60.40.10">
    <property type="entry name" value="PPM-type phosphatase domain"/>
    <property type="match status" value="1"/>
</dbReference>
<evidence type="ECO:0000256" key="5">
    <source>
        <dbReference type="ARBA" id="ARBA00023163"/>
    </source>
</evidence>
<dbReference type="EMBL" id="BAABLX010000007">
    <property type="protein sequence ID" value="GAA4935755.1"/>
    <property type="molecule type" value="Genomic_DNA"/>
</dbReference>
<comment type="caution">
    <text evidence="9">The sequence shown here is derived from an EMBL/GenBank/DDBJ whole genome shotgun (WGS) entry which is preliminary data.</text>
</comment>
<dbReference type="AlphaFoldDB" id="A0AAV3TZD8"/>
<evidence type="ECO:0000256" key="2">
    <source>
        <dbReference type="ARBA" id="ARBA00023012"/>
    </source>
</evidence>
<evidence type="ECO:0000259" key="8">
    <source>
        <dbReference type="PROSITE" id="PS50110"/>
    </source>
</evidence>
<dbReference type="SMART" id="SM00331">
    <property type="entry name" value="PP2C_SIG"/>
    <property type="match status" value="1"/>
</dbReference>
<feature type="modified residue" description="4-aspartylphosphate" evidence="6">
    <location>
        <position position="56"/>
    </location>
</feature>
<dbReference type="Pfam" id="PF00072">
    <property type="entry name" value="Response_reg"/>
    <property type="match status" value="1"/>
</dbReference>
<evidence type="ECO:0000256" key="6">
    <source>
        <dbReference type="PROSITE-ProRule" id="PRU00169"/>
    </source>
</evidence>
<feature type="coiled-coil region" evidence="7">
    <location>
        <begin position="124"/>
        <end position="155"/>
    </location>
</feature>
<dbReference type="Gene3D" id="3.40.50.2300">
    <property type="match status" value="1"/>
</dbReference>
<reference evidence="10" key="1">
    <citation type="journal article" date="2019" name="Int. J. Syst. Evol. Microbiol.">
        <title>The Global Catalogue of Microorganisms (GCM) 10K type strain sequencing project: providing services to taxonomists for standard genome sequencing and annotation.</title>
        <authorList>
            <consortium name="The Broad Institute Genomics Platform"/>
            <consortium name="The Broad Institute Genome Sequencing Center for Infectious Disease"/>
            <person name="Wu L."/>
            <person name="Ma J."/>
        </authorList>
    </citation>
    <scope>NUCLEOTIDE SEQUENCE [LARGE SCALE GENOMIC DNA]</scope>
    <source>
        <strain evidence="10">JCM 19134</strain>
    </source>
</reference>
<dbReference type="InterPro" id="IPR039420">
    <property type="entry name" value="WalR-like"/>
</dbReference>
<evidence type="ECO:0000256" key="1">
    <source>
        <dbReference type="ARBA" id="ARBA00022553"/>
    </source>
</evidence>
<evidence type="ECO:0000256" key="4">
    <source>
        <dbReference type="ARBA" id="ARBA00023125"/>
    </source>
</evidence>
<evidence type="ECO:0000256" key="7">
    <source>
        <dbReference type="SAM" id="Coils"/>
    </source>
</evidence>
<dbReference type="InterPro" id="IPR001932">
    <property type="entry name" value="PPM-type_phosphatase-like_dom"/>
</dbReference>
<evidence type="ECO:0000313" key="9">
    <source>
        <dbReference type="EMBL" id="GAA4935755.1"/>
    </source>
</evidence>
<dbReference type="RefSeq" id="WP_345418494.1">
    <property type="nucleotide sequence ID" value="NZ_AP031496.1"/>
</dbReference>
<keyword evidence="10" id="KW-1185">Reference proteome</keyword>
<protein>
    <submittedName>
        <fullName evidence="9">SpoIIE family protein phosphatase</fullName>
    </submittedName>
</protein>
<dbReference type="InterPro" id="IPR036457">
    <property type="entry name" value="PPM-type-like_dom_sf"/>
</dbReference>
<dbReference type="SMART" id="SM00448">
    <property type="entry name" value="REC"/>
    <property type="match status" value="1"/>
</dbReference>
<keyword evidence="4" id="KW-0238">DNA-binding</keyword>
<dbReference type="GO" id="GO:0000976">
    <property type="term" value="F:transcription cis-regulatory region binding"/>
    <property type="evidence" value="ECO:0007669"/>
    <property type="project" value="TreeGrafter"/>
</dbReference>
<feature type="domain" description="Response regulatory" evidence="8">
    <location>
        <begin position="7"/>
        <end position="121"/>
    </location>
</feature>
<keyword evidence="5" id="KW-0804">Transcription</keyword>
<dbReference type="Proteomes" id="UP001409585">
    <property type="component" value="Unassembled WGS sequence"/>
</dbReference>
<dbReference type="GO" id="GO:0006355">
    <property type="term" value="P:regulation of DNA-templated transcription"/>
    <property type="evidence" value="ECO:0007669"/>
    <property type="project" value="TreeGrafter"/>
</dbReference>
<dbReference type="GO" id="GO:0032993">
    <property type="term" value="C:protein-DNA complex"/>
    <property type="evidence" value="ECO:0007669"/>
    <property type="project" value="TreeGrafter"/>
</dbReference>
<name>A0AAV3TZD8_9ALTE</name>
<evidence type="ECO:0000313" key="10">
    <source>
        <dbReference type="Proteomes" id="UP001409585"/>
    </source>
</evidence>
<dbReference type="GO" id="GO:0000156">
    <property type="term" value="F:phosphorelay response regulator activity"/>
    <property type="evidence" value="ECO:0007669"/>
    <property type="project" value="TreeGrafter"/>
</dbReference>
<evidence type="ECO:0000256" key="3">
    <source>
        <dbReference type="ARBA" id="ARBA00023015"/>
    </source>
</evidence>
<keyword evidence="1 6" id="KW-0597">Phosphoprotein</keyword>
<dbReference type="PANTHER" id="PTHR48111">
    <property type="entry name" value="REGULATOR OF RPOS"/>
    <property type="match status" value="1"/>
</dbReference>
<dbReference type="Gene3D" id="1.20.5.390">
    <property type="entry name" value="L1 transposable element, trimerization domain"/>
    <property type="match status" value="1"/>
</dbReference>
<dbReference type="InterPro" id="IPR049510">
    <property type="entry name" value="RssB-like_REC"/>
</dbReference>